<evidence type="ECO:0000313" key="2">
    <source>
        <dbReference type="Proteomes" id="UP000190198"/>
    </source>
</evidence>
<accession>A0A1T2KTH7</accession>
<dbReference type="Proteomes" id="UP000190198">
    <property type="component" value="Unassembled WGS sequence"/>
</dbReference>
<gene>
    <name evidence="1" type="ORF">BOW52_10950</name>
</gene>
<comment type="caution">
    <text evidence="1">The sequence shown here is derived from an EMBL/GenBank/DDBJ whole genome shotgun (WGS) entry which is preliminary data.</text>
</comment>
<dbReference type="RefSeq" id="WP_078477712.1">
    <property type="nucleotide sequence ID" value="NZ_MPRK01000349.1"/>
</dbReference>
<proteinExistence type="predicted"/>
<keyword evidence="2" id="KW-1185">Reference proteome</keyword>
<dbReference type="EMBL" id="MPRK01000349">
    <property type="protein sequence ID" value="OOZ36101.1"/>
    <property type="molecule type" value="Genomic_DNA"/>
</dbReference>
<organism evidence="1 2">
    <name type="scientific">Solemya elarraichensis gill symbiont</name>
    <dbReference type="NCBI Taxonomy" id="1918949"/>
    <lineage>
        <taxon>Bacteria</taxon>
        <taxon>Pseudomonadati</taxon>
        <taxon>Pseudomonadota</taxon>
        <taxon>Gammaproteobacteria</taxon>
        <taxon>sulfur-oxidizing symbionts</taxon>
    </lineage>
</organism>
<name>A0A1T2KTH7_9GAMM</name>
<dbReference type="AlphaFoldDB" id="A0A1T2KTH7"/>
<dbReference type="OrthoDB" id="9930974at2"/>
<sequence length="141" mass="15977">MSDGQEKELVELSLEDMLMCDDASDIEESEFIVEDEPIFEPEREITPTACSEEEITPPAAPDKEDTLSFSKLEQLKTVTELEKSDLVEPEPEVPEHDEPGVDIVQQLVDEVRQELINALPGIIDEKIMPLVEEKIRQKLES</sequence>
<reference evidence="1 2" key="1">
    <citation type="submission" date="2016-11" db="EMBL/GenBank/DDBJ databases">
        <title>Mixed transmission modes and dynamic genome evolution in an obligate animal-bacterial symbiosis.</title>
        <authorList>
            <person name="Russell S.L."/>
            <person name="Corbett-Detig R.B."/>
            <person name="Cavanaugh C.M."/>
        </authorList>
    </citation>
    <scope>NUCLEOTIDE SEQUENCE [LARGE SCALE GENOMIC DNA]</scope>
    <source>
        <strain evidence="1">Sp-SM6</strain>
    </source>
</reference>
<protein>
    <submittedName>
        <fullName evidence="1">Uncharacterized protein</fullName>
    </submittedName>
</protein>
<evidence type="ECO:0000313" key="1">
    <source>
        <dbReference type="EMBL" id="OOZ36101.1"/>
    </source>
</evidence>